<dbReference type="Proteomes" id="UP000437748">
    <property type="component" value="Unassembled WGS sequence"/>
</dbReference>
<dbReference type="AlphaFoldDB" id="A0A6N6VR12"/>
<organism evidence="2 3">
    <name type="scientific">Silvanigrella paludirubra</name>
    <dbReference type="NCBI Taxonomy" id="2499159"/>
    <lineage>
        <taxon>Bacteria</taxon>
        <taxon>Pseudomonadati</taxon>
        <taxon>Bdellovibrionota</taxon>
        <taxon>Oligoflexia</taxon>
        <taxon>Silvanigrellales</taxon>
        <taxon>Silvanigrellaceae</taxon>
        <taxon>Silvanigrella</taxon>
    </lineage>
</organism>
<evidence type="ECO:0000256" key="1">
    <source>
        <dbReference type="SAM" id="Phobius"/>
    </source>
</evidence>
<keyword evidence="1" id="KW-1133">Transmembrane helix</keyword>
<gene>
    <name evidence="2" type="ORF">GCL60_11500</name>
</gene>
<feature type="transmembrane region" description="Helical" evidence="1">
    <location>
        <begin position="12"/>
        <end position="36"/>
    </location>
</feature>
<comment type="caution">
    <text evidence="2">The sequence shown here is derived from an EMBL/GenBank/DDBJ whole genome shotgun (WGS) entry which is preliminary data.</text>
</comment>
<protein>
    <submittedName>
        <fullName evidence="2">Uncharacterized protein</fullName>
    </submittedName>
</protein>
<proteinExistence type="predicted"/>
<evidence type="ECO:0000313" key="3">
    <source>
        <dbReference type="Proteomes" id="UP000437748"/>
    </source>
</evidence>
<evidence type="ECO:0000313" key="2">
    <source>
        <dbReference type="EMBL" id="KAB8037792.1"/>
    </source>
</evidence>
<accession>A0A6N6VR12</accession>
<name>A0A6N6VR12_9BACT</name>
<feature type="transmembrane region" description="Helical" evidence="1">
    <location>
        <begin position="199"/>
        <end position="221"/>
    </location>
</feature>
<sequence>MQLIKRKPHLGWIINGLAISLICFLMLNSLFGSIYVNQLKKKILGLTDNYFLAQREILEAKETLSRAHSNIYKFILTNQQELSIKQKKELKSDFIKEIRKDFIAIVSHSKEINKFNIDPFMTANIKSLTPIINDYTLTIQKEIDLSLEKEQNNYDEMLKVLNNENENFTKIMFNLDVLSRLIQDKAISIRISDDLLLEYLPSVFILTFFAAAISGGSFIYVSRREVRKSIIDNTLQILTEAKEYQMDCIETLEICKEISEKGAQKITEIYNSIDKTNNYEELEILIEKFKNHSAKIELAFEIRRFLHEKEKNKIEKEIIENKKKAKSIY</sequence>
<dbReference type="RefSeq" id="WP_153420869.1">
    <property type="nucleotide sequence ID" value="NZ_WFLM01000004.1"/>
</dbReference>
<keyword evidence="3" id="KW-1185">Reference proteome</keyword>
<keyword evidence="1" id="KW-0472">Membrane</keyword>
<reference evidence="2 3" key="1">
    <citation type="submission" date="2019-10" db="EMBL/GenBank/DDBJ databases">
        <title>New species of Slilvanegrellaceae.</title>
        <authorList>
            <person name="Pitt A."/>
            <person name="Hahn M.W."/>
        </authorList>
    </citation>
    <scope>NUCLEOTIDE SEQUENCE [LARGE SCALE GENOMIC DNA]</scope>
    <source>
        <strain evidence="2 3">SP-Ram-0.45-NSY-1</strain>
    </source>
</reference>
<keyword evidence="1" id="KW-0812">Transmembrane</keyword>
<dbReference type="OrthoDB" id="9820729at2"/>
<dbReference type="EMBL" id="WFLM01000004">
    <property type="protein sequence ID" value="KAB8037792.1"/>
    <property type="molecule type" value="Genomic_DNA"/>
</dbReference>